<dbReference type="EMBL" id="VOSK01000255">
    <property type="protein sequence ID" value="MPR29661.1"/>
    <property type="molecule type" value="Genomic_DNA"/>
</dbReference>
<organism evidence="2 3">
    <name type="scientific">Microvirga tunisiensis</name>
    <dbReference type="NCBI Taxonomy" id="2108360"/>
    <lineage>
        <taxon>Bacteria</taxon>
        <taxon>Pseudomonadati</taxon>
        <taxon>Pseudomonadota</taxon>
        <taxon>Alphaproteobacteria</taxon>
        <taxon>Hyphomicrobiales</taxon>
        <taxon>Methylobacteriaceae</taxon>
        <taxon>Microvirga</taxon>
    </lineage>
</organism>
<evidence type="ECO:0000313" key="3">
    <source>
        <dbReference type="Proteomes" id="UP000403266"/>
    </source>
</evidence>
<evidence type="ECO:0000313" key="2">
    <source>
        <dbReference type="EMBL" id="MPR29661.1"/>
    </source>
</evidence>
<sequence>MALNELFPQTSGSPVAREEHWIPLSDLMTGLMMMFMLVAIIFMVQVDEDAKKAQHAAQQAETLANINKDTARKAEIEADKIRQVAHVYDLMKAQLYEDLRAEFEDALNSWGADLDRDLTIRFREPDVLFNSGEDILKERFRRILEDFFPRYISILTSDKYKDSIEEIRIEGHTSSVWKGQTTDDAYFSNMELSQSRTRTTLKYVLNLPKLDEHRAWLRSHLTANGLSSSRLRYNSDGTENRIGSQRVEFRVRTNADARISAILQAEAQ</sequence>
<name>A0A5N7MRP0_9HYPH</name>
<dbReference type="OrthoDB" id="9805504at2"/>
<dbReference type="RefSeq" id="WP_152716547.1">
    <property type="nucleotide sequence ID" value="NZ_VOSJ01000274.1"/>
</dbReference>
<proteinExistence type="predicted"/>
<dbReference type="SUPFAM" id="SSF103088">
    <property type="entry name" value="OmpA-like"/>
    <property type="match status" value="1"/>
</dbReference>
<keyword evidence="1" id="KW-0472">Membrane</keyword>
<accession>A0A5N7MRP0</accession>
<dbReference type="InterPro" id="IPR036737">
    <property type="entry name" value="OmpA-like_sf"/>
</dbReference>
<reference evidence="2 3" key="1">
    <citation type="journal article" date="2019" name="Syst. Appl. Microbiol.">
        <title>Microvirga tunisiensis sp. nov., a root nodule symbiotic bacterium isolated from Lupinus micranthus and L. luteus grown in Northern Tunisia.</title>
        <authorList>
            <person name="Msaddak A."/>
            <person name="Rejili M."/>
            <person name="Duran D."/>
            <person name="Mars M."/>
            <person name="Palacios J.M."/>
            <person name="Ruiz-Argueso T."/>
            <person name="Rey L."/>
            <person name="Imperial J."/>
        </authorList>
    </citation>
    <scope>NUCLEOTIDE SEQUENCE [LARGE SCALE GENOMIC DNA]</scope>
    <source>
        <strain evidence="2 3">Lmie10</strain>
    </source>
</reference>
<keyword evidence="1" id="KW-0812">Transmembrane</keyword>
<protein>
    <submittedName>
        <fullName evidence="2">OmpA family protein</fullName>
    </submittedName>
</protein>
<dbReference type="AlphaFoldDB" id="A0A5N7MRP0"/>
<gene>
    <name evidence="2" type="ORF">FS320_32420</name>
</gene>
<keyword evidence="3" id="KW-1185">Reference proteome</keyword>
<feature type="transmembrane region" description="Helical" evidence="1">
    <location>
        <begin position="20"/>
        <end position="44"/>
    </location>
</feature>
<evidence type="ECO:0000256" key="1">
    <source>
        <dbReference type="SAM" id="Phobius"/>
    </source>
</evidence>
<dbReference type="Gene3D" id="3.30.1330.60">
    <property type="entry name" value="OmpA-like domain"/>
    <property type="match status" value="1"/>
</dbReference>
<keyword evidence="1" id="KW-1133">Transmembrane helix</keyword>
<dbReference type="Proteomes" id="UP000403266">
    <property type="component" value="Unassembled WGS sequence"/>
</dbReference>
<comment type="caution">
    <text evidence="2">The sequence shown here is derived from an EMBL/GenBank/DDBJ whole genome shotgun (WGS) entry which is preliminary data.</text>
</comment>